<dbReference type="Pfam" id="PF05461">
    <property type="entry name" value="ApoL"/>
    <property type="match status" value="1"/>
</dbReference>
<comment type="similarity">
    <text evidence="1">Belongs to the apolipoprotein L family.</text>
</comment>
<dbReference type="EMBL" id="UYRU01050733">
    <property type="protein sequence ID" value="VDN11113.1"/>
    <property type="molecule type" value="Genomic_DNA"/>
</dbReference>
<dbReference type="Proteomes" id="UP000281553">
    <property type="component" value="Unassembled WGS sequence"/>
</dbReference>
<protein>
    <submittedName>
        <fullName evidence="4">Uncharacterized protein</fullName>
    </submittedName>
</protein>
<evidence type="ECO:0000256" key="3">
    <source>
        <dbReference type="SAM" id="MobiDB-lite"/>
    </source>
</evidence>
<dbReference type="PANTHER" id="PTHR14096">
    <property type="entry name" value="APOLIPOPROTEIN L"/>
    <property type="match status" value="1"/>
</dbReference>
<evidence type="ECO:0000313" key="5">
    <source>
        <dbReference type="Proteomes" id="UP000281553"/>
    </source>
</evidence>
<evidence type="ECO:0000256" key="2">
    <source>
        <dbReference type="SAM" id="Coils"/>
    </source>
</evidence>
<name>A0A3P7LJY5_DIBLA</name>
<dbReference type="GO" id="GO:0042157">
    <property type="term" value="P:lipoprotein metabolic process"/>
    <property type="evidence" value="ECO:0007669"/>
    <property type="project" value="InterPro"/>
</dbReference>
<feature type="compositionally biased region" description="Basic and acidic residues" evidence="3">
    <location>
        <begin position="197"/>
        <end position="226"/>
    </location>
</feature>
<feature type="region of interest" description="Disordered" evidence="3">
    <location>
        <begin position="173"/>
        <end position="226"/>
    </location>
</feature>
<evidence type="ECO:0000313" key="4">
    <source>
        <dbReference type="EMBL" id="VDN11113.1"/>
    </source>
</evidence>
<feature type="compositionally biased region" description="Basic and acidic residues" evidence="3">
    <location>
        <begin position="173"/>
        <end position="184"/>
    </location>
</feature>
<accession>A0A3P7LJY5</accession>
<feature type="coiled-coil region" evidence="2">
    <location>
        <begin position="5"/>
        <end position="32"/>
    </location>
</feature>
<organism evidence="4 5">
    <name type="scientific">Dibothriocephalus latus</name>
    <name type="common">Fish tapeworm</name>
    <name type="synonym">Diphyllobothrium latum</name>
    <dbReference type="NCBI Taxonomy" id="60516"/>
    <lineage>
        <taxon>Eukaryota</taxon>
        <taxon>Metazoa</taxon>
        <taxon>Spiralia</taxon>
        <taxon>Lophotrochozoa</taxon>
        <taxon>Platyhelminthes</taxon>
        <taxon>Cestoda</taxon>
        <taxon>Eucestoda</taxon>
        <taxon>Diphyllobothriidea</taxon>
        <taxon>Diphyllobothriidae</taxon>
        <taxon>Dibothriocephalus</taxon>
    </lineage>
</organism>
<keyword evidence="2" id="KW-0175">Coiled coil</keyword>
<evidence type="ECO:0000256" key="1">
    <source>
        <dbReference type="ARBA" id="ARBA00010090"/>
    </source>
</evidence>
<dbReference type="InterPro" id="IPR008405">
    <property type="entry name" value="ApoL"/>
</dbReference>
<feature type="compositionally biased region" description="Polar residues" evidence="3">
    <location>
        <begin position="187"/>
        <end position="196"/>
    </location>
</feature>
<keyword evidence="5" id="KW-1185">Reference proteome</keyword>
<dbReference type="PANTHER" id="PTHR14096:SF28">
    <property type="entry name" value="APOLIPOPROTEIN L, 1-RELATED"/>
    <property type="match status" value="1"/>
</dbReference>
<dbReference type="AlphaFoldDB" id="A0A3P7LJY5"/>
<gene>
    <name evidence="4" type="ORF">DILT_LOCUS6944</name>
</gene>
<dbReference type="GO" id="GO:0008289">
    <property type="term" value="F:lipid binding"/>
    <property type="evidence" value="ECO:0007669"/>
    <property type="project" value="InterPro"/>
</dbReference>
<sequence>MEKALSEYISRLRELTSELRGLRRAVADFKKKCDIAKTVGTSVSTVGTGLAIAGAIFAIPTGGLSLFVTGAAIGTTVAGVATNSVTDAINISETKEFLEKAEAIAEKAKAASDNFASHLEKLHFEYEKYKSQGISQDEAALRAMLKIYGRVGAVDKIREAEILRGEFNDFERASQEAAEEERRQSQNSRKTQSRPAENNKDGADGEDPNRTPNHRTCENRSSEAEAEELIKRLRELVKEIQGLTEDERKSSERLQALLKRFIKILQEMYEAGFTASINPKTRNLRLSITVNGRVIFIDISRDGFHLCDLDPSNMGNIFSRVPFGKSSEHTSCNVAVAVYYIRALKNNNLGVCSVISVGHKENKLQEQAITSVSSPDGYSTCYIISFYVVGLCIDIQSLKI</sequence>
<dbReference type="GO" id="GO:0016020">
    <property type="term" value="C:membrane"/>
    <property type="evidence" value="ECO:0007669"/>
    <property type="project" value="TreeGrafter"/>
</dbReference>
<dbReference type="GO" id="GO:0005576">
    <property type="term" value="C:extracellular region"/>
    <property type="evidence" value="ECO:0007669"/>
    <property type="project" value="InterPro"/>
</dbReference>
<dbReference type="GO" id="GO:0006869">
    <property type="term" value="P:lipid transport"/>
    <property type="evidence" value="ECO:0007669"/>
    <property type="project" value="InterPro"/>
</dbReference>
<reference evidence="4 5" key="1">
    <citation type="submission" date="2018-11" db="EMBL/GenBank/DDBJ databases">
        <authorList>
            <consortium name="Pathogen Informatics"/>
        </authorList>
    </citation>
    <scope>NUCLEOTIDE SEQUENCE [LARGE SCALE GENOMIC DNA]</scope>
</reference>
<proteinExistence type="inferred from homology"/>